<dbReference type="EMBL" id="BQNB010020757">
    <property type="protein sequence ID" value="GJT99290.1"/>
    <property type="molecule type" value="Genomic_DNA"/>
</dbReference>
<evidence type="ECO:0000313" key="2">
    <source>
        <dbReference type="Proteomes" id="UP001151760"/>
    </source>
</evidence>
<sequence length="69" mass="7602">MGCDENRMSINLVAAVFVAVSILKALKTEDLSRKLEVNYVKFQFRGGLLVPTGRYIVPAGYIVPTGRTN</sequence>
<gene>
    <name evidence="1" type="ORF">Tco_1094808</name>
</gene>
<accession>A0ABQ5IGJ8</accession>
<protein>
    <submittedName>
        <fullName evidence="1">Uncharacterized protein</fullName>
    </submittedName>
</protein>
<dbReference type="Proteomes" id="UP001151760">
    <property type="component" value="Unassembled WGS sequence"/>
</dbReference>
<evidence type="ECO:0000313" key="1">
    <source>
        <dbReference type="EMBL" id="GJT99290.1"/>
    </source>
</evidence>
<name>A0ABQ5IGJ8_9ASTR</name>
<comment type="caution">
    <text evidence="1">The sequence shown here is derived from an EMBL/GenBank/DDBJ whole genome shotgun (WGS) entry which is preliminary data.</text>
</comment>
<reference evidence="1" key="2">
    <citation type="submission" date="2022-01" db="EMBL/GenBank/DDBJ databases">
        <authorList>
            <person name="Yamashiro T."/>
            <person name="Shiraishi A."/>
            <person name="Satake H."/>
            <person name="Nakayama K."/>
        </authorList>
    </citation>
    <scope>NUCLEOTIDE SEQUENCE</scope>
</reference>
<organism evidence="1 2">
    <name type="scientific">Tanacetum coccineum</name>
    <dbReference type="NCBI Taxonomy" id="301880"/>
    <lineage>
        <taxon>Eukaryota</taxon>
        <taxon>Viridiplantae</taxon>
        <taxon>Streptophyta</taxon>
        <taxon>Embryophyta</taxon>
        <taxon>Tracheophyta</taxon>
        <taxon>Spermatophyta</taxon>
        <taxon>Magnoliopsida</taxon>
        <taxon>eudicotyledons</taxon>
        <taxon>Gunneridae</taxon>
        <taxon>Pentapetalae</taxon>
        <taxon>asterids</taxon>
        <taxon>campanulids</taxon>
        <taxon>Asterales</taxon>
        <taxon>Asteraceae</taxon>
        <taxon>Asteroideae</taxon>
        <taxon>Anthemideae</taxon>
        <taxon>Anthemidinae</taxon>
        <taxon>Tanacetum</taxon>
    </lineage>
</organism>
<reference evidence="1" key="1">
    <citation type="journal article" date="2022" name="Int. J. Mol. Sci.">
        <title>Draft Genome of Tanacetum Coccineum: Genomic Comparison of Closely Related Tanacetum-Family Plants.</title>
        <authorList>
            <person name="Yamashiro T."/>
            <person name="Shiraishi A."/>
            <person name="Nakayama K."/>
            <person name="Satake H."/>
        </authorList>
    </citation>
    <scope>NUCLEOTIDE SEQUENCE</scope>
</reference>
<proteinExistence type="predicted"/>
<keyword evidence="2" id="KW-1185">Reference proteome</keyword>